<dbReference type="Proteomes" id="UP000017559">
    <property type="component" value="Unassembled WGS sequence"/>
</dbReference>
<protein>
    <submittedName>
        <fullName evidence="1">Uncharacterized protein</fullName>
    </submittedName>
</protein>
<evidence type="ECO:0000313" key="2">
    <source>
        <dbReference type="Proteomes" id="UP000017559"/>
    </source>
</evidence>
<dbReference type="KEGG" id="mrr:Moror_8747"/>
<keyword evidence="2" id="KW-1185">Reference proteome</keyword>
<organism evidence="1 2">
    <name type="scientific">Moniliophthora roreri (strain MCA 2997)</name>
    <name type="common">Cocoa frosty pod rot fungus</name>
    <name type="synonym">Crinipellis roreri</name>
    <dbReference type="NCBI Taxonomy" id="1381753"/>
    <lineage>
        <taxon>Eukaryota</taxon>
        <taxon>Fungi</taxon>
        <taxon>Dikarya</taxon>
        <taxon>Basidiomycota</taxon>
        <taxon>Agaricomycotina</taxon>
        <taxon>Agaricomycetes</taxon>
        <taxon>Agaricomycetidae</taxon>
        <taxon>Agaricales</taxon>
        <taxon>Marasmiineae</taxon>
        <taxon>Marasmiaceae</taxon>
        <taxon>Moniliophthora</taxon>
    </lineage>
</organism>
<evidence type="ECO:0000313" key="1">
    <source>
        <dbReference type="EMBL" id="ESK82210.1"/>
    </source>
</evidence>
<gene>
    <name evidence="1" type="ORF">Moror_8747</name>
</gene>
<comment type="caution">
    <text evidence="1">The sequence shown here is derived from an EMBL/GenBank/DDBJ whole genome shotgun (WGS) entry which is preliminary data.</text>
</comment>
<reference evidence="1 2" key="1">
    <citation type="journal article" date="2014" name="BMC Genomics">
        <title>Genome and secretome analysis of the hemibiotrophic fungal pathogen, Moniliophthora roreri, which causes frosty pod rot disease of cacao: mechanisms of the biotrophic and necrotrophic phases.</title>
        <authorList>
            <person name="Meinhardt L.W."/>
            <person name="Costa G.G.L."/>
            <person name="Thomazella D.P.T."/>
            <person name="Teixeira P.J.P.L."/>
            <person name="Carazzolle M.F."/>
            <person name="Schuster S.C."/>
            <person name="Carlson J.E."/>
            <person name="Guiltinan M.J."/>
            <person name="Mieczkowski P."/>
            <person name="Farmer A."/>
            <person name="Ramaraj T."/>
            <person name="Crozier J."/>
            <person name="Davis R.E."/>
            <person name="Shao J."/>
            <person name="Melnick R.L."/>
            <person name="Pereira G.A.G."/>
            <person name="Bailey B.A."/>
        </authorList>
    </citation>
    <scope>NUCLEOTIDE SEQUENCE [LARGE SCALE GENOMIC DNA]</scope>
    <source>
        <strain evidence="1 2">MCA 2997</strain>
    </source>
</reference>
<proteinExistence type="predicted"/>
<sequence length="139" mass="15704">MLSCKYFDKAKQPTAVKAAGDKLVIVSKTPFFFSNIITPTEKLHRLADLDNVIKMLLNEVAMFENPKYGHPTLLDQAVVSITTVANNLYVDNSLPAEDRAMIKTLCSNLLMLHTKIEMWLIVLGWGMAMEYLSKPLYHT</sequence>
<dbReference type="HOGENOM" id="CLU_1875949_0_0_1"/>
<name>V2WPS9_MONRO</name>
<accession>V2WPS9</accession>
<dbReference type="AlphaFoldDB" id="V2WPS9"/>
<dbReference type="OrthoDB" id="3103086at2759"/>
<dbReference type="EMBL" id="AWSO01002027">
    <property type="protein sequence ID" value="ESK82210.1"/>
    <property type="molecule type" value="Genomic_DNA"/>
</dbReference>